<keyword evidence="13" id="KW-1185">Reference proteome</keyword>
<organism evidence="12 13">
    <name type="scientific">Kluyveromyces lactis (strain ATCC 8585 / CBS 2359 / DSM 70799 / NBRC 1267 / NRRL Y-1140 / WM37)</name>
    <name type="common">Yeast</name>
    <name type="synonym">Candida sphaerica</name>
    <dbReference type="NCBI Taxonomy" id="284590"/>
    <lineage>
        <taxon>Eukaryota</taxon>
        <taxon>Fungi</taxon>
        <taxon>Dikarya</taxon>
        <taxon>Ascomycota</taxon>
        <taxon>Saccharomycotina</taxon>
        <taxon>Saccharomycetes</taxon>
        <taxon>Saccharomycetales</taxon>
        <taxon>Saccharomycetaceae</taxon>
        <taxon>Kluyveromyces</taxon>
    </lineage>
</organism>
<feature type="region of interest" description="Disordered" evidence="9">
    <location>
        <begin position="60"/>
        <end position="80"/>
    </location>
</feature>
<dbReference type="PANTHER" id="PTHR13454:SF11">
    <property type="entry name" value="PROTEIN MCM10 HOMOLOG"/>
    <property type="match status" value="1"/>
</dbReference>
<comment type="subcellular location">
    <subcellularLocation>
        <location evidence="1">Nucleus</location>
    </subcellularLocation>
</comment>
<feature type="coiled-coil region" evidence="8">
    <location>
        <begin position="20"/>
        <end position="54"/>
    </location>
</feature>
<dbReference type="InterPro" id="IPR015408">
    <property type="entry name" value="Znf_Mcm10/DnaG"/>
</dbReference>
<protein>
    <submittedName>
        <fullName evidence="12">KLLA0A00572p</fullName>
    </submittedName>
</protein>
<keyword evidence="8" id="KW-0175">Coiled coil</keyword>
<dbReference type="Pfam" id="PF09329">
    <property type="entry name" value="zf-primase"/>
    <property type="match status" value="1"/>
</dbReference>
<sequence>MSYDLTDPREITAFDPYEELSDDESEIERVKRRIVEIDTEKRDLTNRLLELEKKRNLKDPNFDSIDVPESPKKSDNATKGIEDIKHIAPVADIEEATFNVNEDYVREKVKKLGTTSYFTEKLRSINTNEHEAIKRKKELLAHRVYTFNGDMFDEYEPITVDEKDDLSGLVIDRRYVPLAVLRKHTKNIKVLRLPKLFSKVRAPKFSEPDYPNWLVLGIISKKTEPRMTNSVKPVKFFSLTISDFQFELNVIFFGKSIVEKYYKLRLGDLIAILNPEIMPSKKLEAGASPSYATFSLKVSKDTNNILELGHSKEFGLCQFYMKNKGKLCGAPINKLHDNYCAYHKEAKMRQNSSRRVEISSSVAMRAPVVKGYQQTIVKSQHNNGKTSIRYQQNPDKPFVREPAAAETNRFLFSSANASTAFFDDDYENPDILANLDNKRRKIQELRNNRNLEKKLKGLSDKLLSKKEDRVNQEAKKTATLSMFQHGLANQIGYDPTKGKASLEMLEYSTENKAPKNDKQLAITDICNIKKDNVSLKPSKKQLKEKIEKRNAIFNEIMKGSQERLDKDEGSSDDLEII</sequence>
<comment type="similarity">
    <text evidence="2">Belongs to the MCM10 family.</text>
</comment>
<keyword evidence="4" id="KW-0479">Metal-binding</keyword>
<evidence type="ECO:0000313" key="13">
    <source>
        <dbReference type="Proteomes" id="UP000000598"/>
    </source>
</evidence>
<accession>Q6CYG6</accession>
<evidence type="ECO:0000256" key="4">
    <source>
        <dbReference type="ARBA" id="ARBA00022723"/>
    </source>
</evidence>
<dbReference type="GO" id="GO:0003688">
    <property type="term" value="F:DNA replication origin binding"/>
    <property type="evidence" value="ECO:0007669"/>
    <property type="project" value="TreeGrafter"/>
</dbReference>
<dbReference type="HOGENOM" id="CLU_036499_0_0_1"/>
<evidence type="ECO:0000256" key="9">
    <source>
        <dbReference type="SAM" id="MobiDB-lite"/>
    </source>
</evidence>
<dbReference type="GO" id="GO:0006270">
    <property type="term" value="P:DNA replication initiation"/>
    <property type="evidence" value="ECO:0007669"/>
    <property type="project" value="InterPro"/>
</dbReference>
<dbReference type="EMBL" id="CR382121">
    <property type="protein sequence ID" value="CAH02611.1"/>
    <property type="molecule type" value="Genomic_DNA"/>
</dbReference>
<evidence type="ECO:0000256" key="8">
    <source>
        <dbReference type="SAM" id="Coils"/>
    </source>
</evidence>
<dbReference type="eggNOG" id="KOG3056">
    <property type="taxonomic scope" value="Eukaryota"/>
</dbReference>
<feature type="domain" description="Zinc finger Mcm10/DnaG-type" evidence="10">
    <location>
        <begin position="309"/>
        <end position="355"/>
    </location>
</feature>
<dbReference type="PANTHER" id="PTHR13454">
    <property type="entry name" value="PROTEIN MCM10 HOMOLOG"/>
    <property type="match status" value="1"/>
</dbReference>
<dbReference type="Gene3D" id="2.40.50.140">
    <property type="entry name" value="Nucleic acid-binding proteins"/>
    <property type="match status" value="1"/>
</dbReference>
<feature type="coiled-coil region" evidence="8">
    <location>
        <begin position="428"/>
        <end position="468"/>
    </location>
</feature>
<feature type="compositionally biased region" description="Basic and acidic residues" evidence="9">
    <location>
        <begin position="69"/>
        <end position="80"/>
    </location>
</feature>
<evidence type="ECO:0000256" key="7">
    <source>
        <dbReference type="ARBA" id="ARBA00023242"/>
    </source>
</evidence>
<dbReference type="SUPFAM" id="SSF50249">
    <property type="entry name" value="Nucleic acid-binding proteins"/>
    <property type="match status" value="1"/>
</dbReference>
<dbReference type="Pfam" id="PF22379">
    <property type="entry name" value="OB_MCM10"/>
    <property type="match status" value="1"/>
</dbReference>
<evidence type="ECO:0000259" key="11">
    <source>
        <dbReference type="Pfam" id="PF22379"/>
    </source>
</evidence>
<dbReference type="FunCoup" id="Q6CYG6">
    <property type="interactions" value="62"/>
</dbReference>
<evidence type="ECO:0000259" key="10">
    <source>
        <dbReference type="Pfam" id="PF09329"/>
    </source>
</evidence>
<evidence type="ECO:0000256" key="2">
    <source>
        <dbReference type="ARBA" id="ARBA00009679"/>
    </source>
</evidence>
<dbReference type="AlphaFoldDB" id="Q6CYG6"/>
<dbReference type="GO" id="GO:0008270">
    <property type="term" value="F:zinc ion binding"/>
    <property type="evidence" value="ECO:0007669"/>
    <property type="project" value="UniProtKB-KW"/>
</dbReference>
<dbReference type="InterPro" id="IPR040184">
    <property type="entry name" value="Mcm10"/>
</dbReference>
<dbReference type="GO" id="GO:0043596">
    <property type="term" value="C:nuclear replication fork"/>
    <property type="evidence" value="ECO:0007669"/>
    <property type="project" value="TreeGrafter"/>
</dbReference>
<reference evidence="12 13" key="1">
    <citation type="journal article" date="2004" name="Nature">
        <title>Genome evolution in yeasts.</title>
        <authorList>
            <consortium name="Genolevures"/>
            <person name="Dujon B."/>
            <person name="Sherman D."/>
            <person name="Fischer G."/>
            <person name="Durrens P."/>
            <person name="Casaregola S."/>
            <person name="Lafontaine I."/>
            <person name="de Montigny J."/>
            <person name="Marck C."/>
            <person name="Neuveglise C."/>
            <person name="Talla E."/>
            <person name="Goffard N."/>
            <person name="Frangeul L."/>
            <person name="Aigle M."/>
            <person name="Anthouard V."/>
            <person name="Babour A."/>
            <person name="Barbe V."/>
            <person name="Barnay S."/>
            <person name="Blanchin S."/>
            <person name="Beckerich J.M."/>
            <person name="Beyne E."/>
            <person name="Bleykasten C."/>
            <person name="Boisrame A."/>
            <person name="Boyer J."/>
            <person name="Cattolico L."/>
            <person name="Confanioleri F."/>
            <person name="de Daruvar A."/>
            <person name="Despons L."/>
            <person name="Fabre E."/>
            <person name="Fairhead C."/>
            <person name="Ferry-Dumazet H."/>
            <person name="Groppi A."/>
            <person name="Hantraye F."/>
            <person name="Hennequin C."/>
            <person name="Jauniaux N."/>
            <person name="Joyet P."/>
            <person name="Kachouri R."/>
            <person name="Kerrest A."/>
            <person name="Koszul R."/>
            <person name="Lemaire M."/>
            <person name="Lesur I."/>
            <person name="Ma L."/>
            <person name="Muller H."/>
            <person name="Nicaud J.M."/>
            <person name="Nikolski M."/>
            <person name="Oztas S."/>
            <person name="Ozier-Kalogeropoulos O."/>
            <person name="Pellenz S."/>
            <person name="Potier S."/>
            <person name="Richard G.F."/>
            <person name="Straub M.L."/>
            <person name="Suleau A."/>
            <person name="Swennene D."/>
            <person name="Tekaia F."/>
            <person name="Wesolowski-Louvel M."/>
            <person name="Westhof E."/>
            <person name="Wirth B."/>
            <person name="Zeniou-Meyer M."/>
            <person name="Zivanovic I."/>
            <person name="Bolotin-Fukuhara M."/>
            <person name="Thierry A."/>
            <person name="Bouchier C."/>
            <person name="Caudron B."/>
            <person name="Scarpelli C."/>
            <person name="Gaillardin C."/>
            <person name="Weissenbach J."/>
            <person name="Wincker P."/>
            <person name="Souciet J.L."/>
        </authorList>
    </citation>
    <scope>NUCLEOTIDE SEQUENCE [LARGE SCALE GENOMIC DNA]</scope>
    <source>
        <strain evidence="13">ATCC 8585 / CBS 2359 / DSM 70799 / NBRC 1267 / NRRL Y-1140 / WM37</strain>
    </source>
</reference>
<dbReference type="InterPro" id="IPR012340">
    <property type="entry name" value="NA-bd_OB-fold"/>
</dbReference>
<evidence type="ECO:0000256" key="5">
    <source>
        <dbReference type="ARBA" id="ARBA00022771"/>
    </source>
</evidence>
<evidence type="ECO:0000256" key="1">
    <source>
        <dbReference type="ARBA" id="ARBA00004123"/>
    </source>
</evidence>
<keyword evidence="7" id="KW-0539">Nucleus</keyword>
<evidence type="ECO:0000313" key="12">
    <source>
        <dbReference type="EMBL" id="CAH02611.1"/>
    </source>
</evidence>
<evidence type="ECO:0000256" key="3">
    <source>
        <dbReference type="ARBA" id="ARBA00022705"/>
    </source>
</evidence>
<dbReference type="InParanoid" id="Q6CYG6"/>
<keyword evidence="6" id="KW-0862">Zinc</keyword>
<evidence type="ECO:0000256" key="6">
    <source>
        <dbReference type="ARBA" id="ARBA00022833"/>
    </source>
</evidence>
<feature type="domain" description="MCM10 OB-fold" evidence="11">
    <location>
        <begin position="167"/>
        <end position="288"/>
    </location>
</feature>
<dbReference type="PaxDb" id="284590-Q6CYG6"/>
<dbReference type="OMA" id="FFDEKFQ"/>
<name>Q6CYG6_KLULA</name>
<dbReference type="InterPro" id="IPR055065">
    <property type="entry name" value="OB_MCM10"/>
</dbReference>
<dbReference type="GO" id="GO:0003697">
    <property type="term" value="F:single-stranded DNA binding"/>
    <property type="evidence" value="ECO:0007669"/>
    <property type="project" value="InterPro"/>
</dbReference>
<dbReference type="Proteomes" id="UP000000598">
    <property type="component" value="Chromosome A"/>
</dbReference>
<gene>
    <name evidence="12" type="ORF">KLLA0_A00572g</name>
</gene>
<keyword evidence="5" id="KW-0863">Zinc-finger</keyword>
<keyword evidence="3" id="KW-0235">DNA replication</keyword>
<dbReference type="KEGG" id="kla:KLLA0_A00572g"/>
<proteinExistence type="inferred from homology"/>
<dbReference type="STRING" id="284590.Q6CYG6"/>